<dbReference type="EMBL" id="AEWJ01000037">
    <property type="protein sequence ID" value="EGD59189.1"/>
    <property type="molecule type" value="Genomic_DNA"/>
</dbReference>
<keyword evidence="6" id="KW-0732">Signal</keyword>
<dbReference type="HOGENOM" id="CLU_017621_2_0_5"/>
<evidence type="ECO:0000259" key="15">
    <source>
        <dbReference type="Pfam" id="PF07715"/>
    </source>
</evidence>
<keyword evidence="5 12" id="KW-0812">Transmembrane</keyword>
<keyword evidence="2 12" id="KW-0813">Transport</keyword>
<keyword evidence="4" id="KW-0410">Iron transport</keyword>
<dbReference type="PANTHER" id="PTHR32552">
    <property type="entry name" value="FERRICHROME IRON RECEPTOR-RELATED"/>
    <property type="match status" value="1"/>
</dbReference>
<dbReference type="GO" id="GO:0009279">
    <property type="term" value="C:cell outer membrane"/>
    <property type="evidence" value="ECO:0007669"/>
    <property type="project" value="UniProtKB-SubCell"/>
</dbReference>
<sequence length="874" mass="93308">MSLLAMGMAITGTQAFAQSTGTLDFDKEIVVTGTHDNARRGIDGLVIPDTSKAKLELNQAFIEHQVPGQSINDIINYLPGVSFQNNDPYGGAGGTLTIRGFDATRISETFDGVTLNDDGNYALYAQELLDTEVIDKVTVNLGTTDVDSPTSSASGSTVNFISHMPTDKTHAKLVASGGTDHYYRVFGMIDTGTFGPWGTKAWFSASKTQNDSPFNNYGHIRKHEFNGRIYQPLSKPGDFISLAGFYVVLRNNFSGSVPLSNTALAADSGSGLTSFPATTGPGSYYNYSGCTTATGTKGVADSANSCGSAFDYRYNPANLLNLRAAMKLTLTDKLTFTFDPSYQFTKANGGGTANAYESGCYLVSGKCTTASATSIPSGTPLYGYVNGSYYLGKDLNGDGDSIDSVRMLVPSQTKTHRVALTTSLRYDAAPSQTLRVAYAFARSDITQSGEMTPIGSDGGALNVWAVNNPISDTGGSLIQKRDTDSIATMHQVSGEYRGKFLDNRLTVTAGLRVPFLQRQLTNYCFTRNAGGGVSCAFGDSAAAYQAAFPYSIGSSGSPSGSALPQTRKYSYSAVLPNAGLTFVLPVGETFFNYSKGYSAPQTTALYQSFYFQQGTPGVEAQPEKTDNFDLGWRINDRKVTAQVDLWYTHFSNRLGTAYNPTEGTSIYSNLGSVKRYGIDANLAYNVNEHVTAMVFGSWLHSEIQSNVTAGSCSTTMVAIGVNGCTTVNQLAYYQTAGKFESGIPQYTVGGRLQGNYGPLLFGVQLKHTGARYVNDQNTPFLSSGNTGVTDGAVVYPAKTPEYTLVDIDVRMKLAALGLHNDSSYVQLNVSNLFNQHYVGGFSATTSPTQTFTGTLTNAQIGAPRAVIGTLVLGF</sequence>
<dbReference type="InParanoid" id="F1Z836"/>
<dbReference type="Gene3D" id="2.170.130.10">
    <property type="entry name" value="TonB-dependent receptor, plug domain"/>
    <property type="match status" value="1"/>
</dbReference>
<evidence type="ECO:0000256" key="3">
    <source>
        <dbReference type="ARBA" id="ARBA00022452"/>
    </source>
</evidence>
<dbReference type="InterPro" id="IPR036942">
    <property type="entry name" value="Beta-barrel_TonB_sf"/>
</dbReference>
<dbReference type="Gene3D" id="2.40.170.20">
    <property type="entry name" value="TonB-dependent receptor, beta-barrel domain"/>
    <property type="match status" value="1"/>
</dbReference>
<evidence type="ECO:0000256" key="2">
    <source>
        <dbReference type="ARBA" id="ARBA00022448"/>
    </source>
</evidence>
<dbReference type="STRING" id="983920.Y88_1251"/>
<evidence type="ECO:0000256" key="7">
    <source>
        <dbReference type="ARBA" id="ARBA00023004"/>
    </source>
</evidence>
<evidence type="ECO:0000256" key="8">
    <source>
        <dbReference type="ARBA" id="ARBA00023065"/>
    </source>
</evidence>
<organism evidence="16 17">
    <name type="scientific">Novosphingobium nitrogenifigens DSM 19370</name>
    <dbReference type="NCBI Taxonomy" id="983920"/>
    <lineage>
        <taxon>Bacteria</taxon>
        <taxon>Pseudomonadati</taxon>
        <taxon>Pseudomonadota</taxon>
        <taxon>Alphaproteobacteria</taxon>
        <taxon>Sphingomonadales</taxon>
        <taxon>Sphingomonadaceae</taxon>
        <taxon>Novosphingobium</taxon>
    </lineage>
</organism>
<dbReference type="eggNOG" id="COG4773">
    <property type="taxonomic scope" value="Bacteria"/>
</dbReference>
<dbReference type="InterPro" id="IPR012910">
    <property type="entry name" value="Plug_dom"/>
</dbReference>
<evidence type="ECO:0000256" key="9">
    <source>
        <dbReference type="ARBA" id="ARBA00023077"/>
    </source>
</evidence>
<evidence type="ECO:0000256" key="1">
    <source>
        <dbReference type="ARBA" id="ARBA00004571"/>
    </source>
</evidence>
<dbReference type="SUPFAM" id="SSF56935">
    <property type="entry name" value="Porins"/>
    <property type="match status" value="1"/>
</dbReference>
<reference evidence="16 17" key="1">
    <citation type="journal article" date="2012" name="J. Bacteriol.">
        <title>Draft Genome Sequence of Novosphingobium nitrogenifigens Y88T.</title>
        <authorList>
            <person name="Strabala T.J."/>
            <person name="Macdonald L."/>
            <person name="Liu V."/>
            <person name="Smit A.M."/>
        </authorList>
    </citation>
    <scope>NUCLEOTIDE SEQUENCE [LARGE SCALE GENOMIC DNA]</scope>
    <source>
        <strain evidence="16 17">DSM 19370</strain>
    </source>
</reference>
<dbReference type="PROSITE" id="PS52016">
    <property type="entry name" value="TONB_DEPENDENT_REC_3"/>
    <property type="match status" value="1"/>
</dbReference>
<name>F1Z836_9SPHN</name>
<accession>F1Z836</accession>
<keyword evidence="10 12" id="KW-0472">Membrane</keyword>
<evidence type="ECO:0000256" key="13">
    <source>
        <dbReference type="RuleBase" id="RU003357"/>
    </source>
</evidence>
<evidence type="ECO:0000256" key="5">
    <source>
        <dbReference type="ARBA" id="ARBA00022692"/>
    </source>
</evidence>
<keyword evidence="7" id="KW-0408">Iron</keyword>
<evidence type="ECO:0000313" key="17">
    <source>
        <dbReference type="Proteomes" id="UP000004728"/>
    </source>
</evidence>
<dbReference type="AlphaFoldDB" id="F1Z836"/>
<keyword evidence="16" id="KW-0675">Receptor</keyword>
<evidence type="ECO:0000256" key="11">
    <source>
        <dbReference type="ARBA" id="ARBA00023237"/>
    </source>
</evidence>
<evidence type="ECO:0000256" key="4">
    <source>
        <dbReference type="ARBA" id="ARBA00022496"/>
    </source>
</evidence>
<keyword evidence="17" id="KW-1185">Reference proteome</keyword>
<feature type="domain" description="TonB-dependent receptor plug" evidence="15">
    <location>
        <begin position="57"/>
        <end position="155"/>
    </location>
</feature>
<gene>
    <name evidence="16" type="ORF">Y88_1251</name>
</gene>
<evidence type="ECO:0000313" key="16">
    <source>
        <dbReference type="EMBL" id="EGD59189.1"/>
    </source>
</evidence>
<dbReference type="GO" id="GO:0015344">
    <property type="term" value="F:siderophore uptake transmembrane transporter activity"/>
    <property type="evidence" value="ECO:0007669"/>
    <property type="project" value="TreeGrafter"/>
</dbReference>
<protein>
    <submittedName>
        <fullName evidence="16">TonB-dependent receptor-like protein</fullName>
    </submittedName>
</protein>
<keyword evidence="9 13" id="KW-0798">TonB box</keyword>
<keyword evidence="3 12" id="KW-1134">Transmembrane beta strand</keyword>
<dbReference type="InterPro" id="IPR037066">
    <property type="entry name" value="Plug_dom_sf"/>
</dbReference>
<feature type="domain" description="TonB-dependent receptor-like beta-barrel" evidence="14">
    <location>
        <begin position="269"/>
        <end position="832"/>
    </location>
</feature>
<evidence type="ECO:0000256" key="12">
    <source>
        <dbReference type="PROSITE-ProRule" id="PRU01360"/>
    </source>
</evidence>
<comment type="caution">
    <text evidence="16">The sequence shown here is derived from an EMBL/GenBank/DDBJ whole genome shotgun (WGS) entry which is preliminary data.</text>
</comment>
<dbReference type="Pfam" id="PF07715">
    <property type="entry name" value="Plug"/>
    <property type="match status" value="1"/>
</dbReference>
<evidence type="ECO:0000256" key="10">
    <source>
        <dbReference type="ARBA" id="ARBA00023136"/>
    </source>
</evidence>
<keyword evidence="8" id="KW-0406">Ion transport</keyword>
<dbReference type="InterPro" id="IPR000531">
    <property type="entry name" value="Beta-barrel_TonB"/>
</dbReference>
<dbReference type="PANTHER" id="PTHR32552:SF89">
    <property type="entry name" value="CATECHOLATE SIDEROPHORE RECEPTOR FIU"/>
    <property type="match status" value="1"/>
</dbReference>
<dbReference type="InterPro" id="IPR039426">
    <property type="entry name" value="TonB-dep_rcpt-like"/>
</dbReference>
<comment type="subcellular location">
    <subcellularLocation>
        <location evidence="1 12">Cell outer membrane</location>
        <topology evidence="1 12">Multi-pass membrane protein</topology>
    </subcellularLocation>
</comment>
<proteinExistence type="inferred from homology"/>
<comment type="similarity">
    <text evidence="12 13">Belongs to the TonB-dependent receptor family.</text>
</comment>
<evidence type="ECO:0000256" key="6">
    <source>
        <dbReference type="ARBA" id="ARBA00022729"/>
    </source>
</evidence>
<evidence type="ECO:0000259" key="14">
    <source>
        <dbReference type="Pfam" id="PF00593"/>
    </source>
</evidence>
<dbReference type="Proteomes" id="UP000004728">
    <property type="component" value="Unassembled WGS sequence"/>
</dbReference>
<dbReference type="Pfam" id="PF00593">
    <property type="entry name" value="TonB_dep_Rec_b-barrel"/>
    <property type="match status" value="1"/>
</dbReference>
<keyword evidence="11 12" id="KW-0998">Cell outer membrane</keyword>